<dbReference type="OMA" id="WVISHRE"/>
<evidence type="ECO:0000256" key="3">
    <source>
        <dbReference type="ARBA" id="ARBA00022454"/>
    </source>
</evidence>
<sequence length="212" mass="24197">MDISVDPVVFYCSGCHKILGDTLSFIETNDILKSIVLSSVTNSVDISTTINTSNDTLDTGSTFVWLNCSNCQRLIGKKYHSTPDHLAYLSDNFSLNMFNGNVAWYQLGSQKPQSSIRQSFTEQDSDGADLSDLFKIKSVLLHYQQRLDNNDKGQLSLRQKLNEHDKRLDSFDKDQIDLQQDLDDRIQSIDSLQHKLKLLQRRLDHLESKIPK</sequence>
<dbReference type="GO" id="GO:0000785">
    <property type="term" value="C:chromatin"/>
    <property type="evidence" value="ECO:0007669"/>
    <property type="project" value="TreeGrafter"/>
</dbReference>
<dbReference type="HOGENOM" id="CLU_1300543_0_0_1"/>
<dbReference type="GO" id="GO:0034080">
    <property type="term" value="P:CENP-A containing chromatin assembly"/>
    <property type="evidence" value="ECO:0007669"/>
    <property type="project" value="TreeGrafter"/>
</dbReference>
<dbReference type="GO" id="GO:0000775">
    <property type="term" value="C:chromosome, centromeric region"/>
    <property type="evidence" value="ECO:0007669"/>
    <property type="project" value="UniProtKB-SubCell"/>
</dbReference>
<reference evidence="13 14" key="1">
    <citation type="journal article" date="2012" name="Fungal Genet. Biol.">
        <title>The genome of the xerotolerant mold Wallemia sebi reveals adaptations to osmotic stress and suggests cryptic sexual reproduction.</title>
        <authorList>
            <person name="Padamsee M."/>
            <person name="Kumar T.K.A."/>
            <person name="Riley R."/>
            <person name="Binder M."/>
            <person name="Boyd A."/>
            <person name="Calvo A.M."/>
            <person name="Furukawa K."/>
            <person name="Hesse C."/>
            <person name="Hohmann S."/>
            <person name="James T.Y."/>
            <person name="LaButti K."/>
            <person name="Lapidus A."/>
            <person name="Lindquist E."/>
            <person name="Lucas S."/>
            <person name="Miller K."/>
            <person name="Shantappa S."/>
            <person name="Grigoriev I.V."/>
            <person name="Hibbett D.S."/>
            <person name="McLaughlin D.J."/>
            <person name="Spatafora J.W."/>
            <person name="Aime M.C."/>
        </authorList>
    </citation>
    <scope>NUCLEOTIDE SEQUENCE [LARGE SCALE GENOMIC DNA]</scope>
    <source>
        <strain evidence="14">ATCC MYA-4683 / CBS 633.66</strain>
    </source>
</reference>
<dbReference type="GeneID" id="18474117"/>
<evidence type="ECO:0000256" key="7">
    <source>
        <dbReference type="ARBA" id="ARBA00022833"/>
    </source>
</evidence>
<dbReference type="FunCoup" id="I4YA17">
    <property type="interactions" value="94"/>
</dbReference>
<dbReference type="GO" id="GO:0051301">
    <property type="term" value="P:cell division"/>
    <property type="evidence" value="ECO:0007669"/>
    <property type="project" value="UniProtKB-KW"/>
</dbReference>
<evidence type="ECO:0000256" key="10">
    <source>
        <dbReference type="ARBA" id="ARBA00023328"/>
    </source>
</evidence>
<feature type="coiled-coil region" evidence="11">
    <location>
        <begin position="182"/>
        <end position="209"/>
    </location>
</feature>
<dbReference type="PANTHER" id="PTHR16431:SF1">
    <property type="entry name" value="NEUROGENIC PROTEIN MASTERMIND"/>
    <property type="match status" value="1"/>
</dbReference>
<evidence type="ECO:0000256" key="1">
    <source>
        <dbReference type="ARBA" id="ARBA00004123"/>
    </source>
</evidence>
<keyword evidence="3" id="KW-0158">Chromosome</keyword>
<evidence type="ECO:0000256" key="9">
    <source>
        <dbReference type="ARBA" id="ARBA00023306"/>
    </source>
</evidence>
<keyword evidence="10" id="KW-0137">Centromere</keyword>
<protein>
    <recommendedName>
        <fullName evidence="12">Mis18 domain-containing protein</fullName>
    </recommendedName>
</protein>
<dbReference type="PANTHER" id="PTHR16431">
    <property type="entry name" value="NEUROGENIC PROTEIN MASTERMIND"/>
    <property type="match status" value="1"/>
</dbReference>
<dbReference type="InterPro" id="IPR034752">
    <property type="entry name" value="Mis18"/>
</dbReference>
<keyword evidence="7" id="KW-0862">Zinc</keyword>
<evidence type="ECO:0000256" key="8">
    <source>
        <dbReference type="ARBA" id="ARBA00023242"/>
    </source>
</evidence>
<evidence type="ECO:0000256" key="11">
    <source>
        <dbReference type="SAM" id="Coils"/>
    </source>
</evidence>
<keyword evidence="8" id="KW-0539">Nucleus</keyword>
<keyword evidence="11" id="KW-0175">Coiled coil</keyword>
<gene>
    <name evidence="13" type="ORF">WALSEDRAFT_60714</name>
</gene>
<dbReference type="AlphaFoldDB" id="I4YA17"/>
<accession>I4YA17</accession>
<dbReference type="eggNOG" id="ENOG502S9R8">
    <property type="taxonomic scope" value="Eukaryota"/>
</dbReference>
<feature type="domain" description="Mis18" evidence="12">
    <location>
        <begin position="7"/>
        <end position="105"/>
    </location>
</feature>
<dbReference type="InParanoid" id="I4YA17"/>
<organism evidence="13 14">
    <name type="scientific">Wallemia mellicola (strain ATCC MYA-4683 / CBS 633.66)</name>
    <name type="common">Wallemia sebi (CBS 633.66)</name>
    <dbReference type="NCBI Taxonomy" id="671144"/>
    <lineage>
        <taxon>Eukaryota</taxon>
        <taxon>Fungi</taxon>
        <taxon>Dikarya</taxon>
        <taxon>Basidiomycota</taxon>
        <taxon>Wallemiomycotina</taxon>
        <taxon>Wallemiomycetes</taxon>
        <taxon>Wallemiales</taxon>
        <taxon>Wallemiaceae</taxon>
        <taxon>Wallemia</taxon>
    </lineage>
</organism>
<dbReference type="InterPro" id="IPR004910">
    <property type="entry name" value="Yippee/Mis18/Cereblon"/>
</dbReference>
<evidence type="ECO:0000256" key="6">
    <source>
        <dbReference type="ARBA" id="ARBA00022776"/>
    </source>
</evidence>
<keyword evidence="4" id="KW-0132">Cell division</keyword>
<dbReference type="SUPFAM" id="SSF57997">
    <property type="entry name" value="Tropomyosin"/>
    <property type="match status" value="1"/>
</dbReference>
<evidence type="ECO:0000256" key="2">
    <source>
        <dbReference type="ARBA" id="ARBA00004584"/>
    </source>
</evidence>
<evidence type="ECO:0000313" key="13">
    <source>
        <dbReference type="EMBL" id="EIM20809.1"/>
    </source>
</evidence>
<dbReference type="Proteomes" id="UP000005242">
    <property type="component" value="Unassembled WGS sequence"/>
</dbReference>
<comment type="subcellular location">
    <subcellularLocation>
        <location evidence="2">Chromosome</location>
        <location evidence="2">Centromere</location>
    </subcellularLocation>
    <subcellularLocation>
        <location evidence="1">Nucleus</location>
    </subcellularLocation>
</comment>
<dbReference type="EMBL" id="JH668236">
    <property type="protein sequence ID" value="EIM20809.1"/>
    <property type="molecule type" value="Genomic_DNA"/>
</dbReference>
<keyword evidence="14" id="KW-1185">Reference proteome</keyword>
<dbReference type="Pfam" id="PF03226">
    <property type="entry name" value="Yippee-Mis18"/>
    <property type="match status" value="1"/>
</dbReference>
<dbReference type="KEGG" id="wse:WALSEDRAFT_60714"/>
<dbReference type="PROSITE" id="PS51793">
    <property type="entry name" value="MIS18"/>
    <property type="match status" value="1"/>
</dbReference>
<evidence type="ECO:0000256" key="5">
    <source>
        <dbReference type="ARBA" id="ARBA00022723"/>
    </source>
</evidence>
<dbReference type="RefSeq" id="XP_006959073.1">
    <property type="nucleotide sequence ID" value="XM_006959011.1"/>
</dbReference>
<evidence type="ECO:0000313" key="14">
    <source>
        <dbReference type="Proteomes" id="UP000005242"/>
    </source>
</evidence>
<dbReference type="GO" id="GO:0046872">
    <property type="term" value="F:metal ion binding"/>
    <property type="evidence" value="ECO:0007669"/>
    <property type="project" value="UniProtKB-KW"/>
</dbReference>
<dbReference type="STRING" id="671144.I4YA17"/>
<name>I4YA17_WALMC</name>
<proteinExistence type="predicted"/>
<evidence type="ECO:0000259" key="12">
    <source>
        <dbReference type="PROSITE" id="PS51793"/>
    </source>
</evidence>
<keyword evidence="9" id="KW-0131">Cell cycle</keyword>
<evidence type="ECO:0000256" key="4">
    <source>
        <dbReference type="ARBA" id="ARBA00022618"/>
    </source>
</evidence>
<keyword evidence="5" id="KW-0479">Metal-binding</keyword>
<dbReference type="GO" id="GO:0007059">
    <property type="term" value="P:chromosome segregation"/>
    <property type="evidence" value="ECO:0007669"/>
    <property type="project" value="TreeGrafter"/>
</dbReference>
<keyword evidence="6" id="KW-0498">Mitosis</keyword>
<dbReference type="GO" id="GO:0005634">
    <property type="term" value="C:nucleus"/>
    <property type="evidence" value="ECO:0007669"/>
    <property type="project" value="UniProtKB-SubCell"/>
</dbReference>